<organism evidence="1 2">
    <name type="scientific">Wenyingzhuangia marina</name>
    <dbReference type="NCBI Taxonomy" id="1195760"/>
    <lineage>
        <taxon>Bacteria</taxon>
        <taxon>Pseudomonadati</taxon>
        <taxon>Bacteroidota</taxon>
        <taxon>Flavobacteriia</taxon>
        <taxon>Flavobacteriales</taxon>
        <taxon>Flavobacteriaceae</taxon>
        <taxon>Wenyingzhuangia</taxon>
    </lineage>
</organism>
<evidence type="ECO:0000313" key="1">
    <source>
        <dbReference type="EMBL" id="SHH70725.1"/>
    </source>
</evidence>
<keyword evidence="2" id="KW-1185">Reference proteome</keyword>
<protein>
    <submittedName>
        <fullName evidence="1">Uncharacterized protein</fullName>
    </submittedName>
</protein>
<dbReference type="OrthoDB" id="1446690at2"/>
<dbReference type="EMBL" id="FQXQ01000003">
    <property type="protein sequence ID" value="SHH70725.1"/>
    <property type="molecule type" value="Genomic_DNA"/>
</dbReference>
<dbReference type="RefSeq" id="WP_073120211.1">
    <property type="nucleotide sequence ID" value="NZ_BMEN01000003.1"/>
</dbReference>
<gene>
    <name evidence="1" type="ORF">SAMN05444281_1543</name>
</gene>
<dbReference type="AlphaFoldDB" id="A0A1M5V690"/>
<sequence length="80" mass="9513">MNTINNIVVFDGSLELHNPDLKKYDRSKAILDRILQFLKTRDKKIIRLINEENATLYIYRYSGEWKIQNASKKLINRIFG</sequence>
<accession>A0A1M5V690</accession>
<dbReference type="STRING" id="1195760.SAMN05444281_1543"/>
<dbReference type="Proteomes" id="UP000184109">
    <property type="component" value="Unassembled WGS sequence"/>
</dbReference>
<evidence type="ECO:0000313" key="2">
    <source>
        <dbReference type="Proteomes" id="UP000184109"/>
    </source>
</evidence>
<proteinExistence type="predicted"/>
<name>A0A1M5V690_9FLAO</name>
<reference evidence="2" key="1">
    <citation type="submission" date="2016-11" db="EMBL/GenBank/DDBJ databases">
        <authorList>
            <person name="Varghese N."/>
            <person name="Submissions S."/>
        </authorList>
    </citation>
    <scope>NUCLEOTIDE SEQUENCE [LARGE SCALE GENOMIC DNA]</scope>
    <source>
        <strain evidence="2">DSM 100572</strain>
    </source>
</reference>